<accession>A0A5D4KJL1</accession>
<dbReference type="PROSITE" id="PS00885">
    <property type="entry name" value="EPSP_SYNTHASE_2"/>
    <property type="match status" value="1"/>
</dbReference>
<dbReference type="Proteomes" id="UP000323317">
    <property type="component" value="Unassembled WGS sequence"/>
</dbReference>
<feature type="binding site" evidence="9">
    <location>
        <position position="24"/>
    </location>
    <ligand>
        <name>phosphoenolpyruvate</name>
        <dbReference type="ChEBI" id="CHEBI:58702"/>
    </ligand>
</feature>
<evidence type="ECO:0000256" key="1">
    <source>
        <dbReference type="ARBA" id="ARBA00002174"/>
    </source>
</evidence>
<comment type="caution">
    <text evidence="11">The sequence shown here is derived from an EMBL/GenBank/DDBJ whole genome shotgun (WGS) entry which is preliminary data.</text>
</comment>
<dbReference type="CDD" id="cd01556">
    <property type="entry name" value="EPSP_synthase"/>
    <property type="match status" value="1"/>
</dbReference>
<feature type="binding site" evidence="9">
    <location>
        <position position="349"/>
    </location>
    <ligand>
        <name>phosphoenolpyruvate</name>
        <dbReference type="ChEBI" id="CHEBI:58702"/>
    </ligand>
</feature>
<dbReference type="InterPro" id="IPR036968">
    <property type="entry name" value="Enolpyruvate_Tfrase_sf"/>
</dbReference>
<feature type="binding site" evidence="9">
    <location>
        <position position="391"/>
    </location>
    <ligand>
        <name>phosphoenolpyruvate</name>
        <dbReference type="ChEBI" id="CHEBI:58702"/>
    </ligand>
</feature>
<dbReference type="Pfam" id="PF00275">
    <property type="entry name" value="EPSP_synthase"/>
    <property type="match status" value="1"/>
</dbReference>
<feature type="domain" description="Enolpyruvate transferase" evidence="10">
    <location>
        <begin position="13"/>
        <end position="425"/>
    </location>
</feature>
<dbReference type="GO" id="GO:0005737">
    <property type="term" value="C:cytoplasm"/>
    <property type="evidence" value="ECO:0007669"/>
    <property type="project" value="UniProtKB-SubCell"/>
</dbReference>
<feature type="binding site" evidence="9">
    <location>
        <position position="171"/>
    </location>
    <ligand>
        <name>phosphoenolpyruvate</name>
        <dbReference type="ChEBI" id="CHEBI:58702"/>
    </ligand>
</feature>
<evidence type="ECO:0000256" key="4">
    <source>
        <dbReference type="ARBA" id="ARBA00022490"/>
    </source>
</evidence>
<feature type="binding site" evidence="9">
    <location>
        <position position="25"/>
    </location>
    <ligand>
        <name>3-phosphoshikimate</name>
        <dbReference type="ChEBI" id="CHEBI:145989"/>
    </ligand>
</feature>
<sequence>MESSKKLAFMSNGIKGEMKVPGDKSISHRSIMFGAIARGTTVIHNFLKAEDCISTMTCFKQMGLEIEEEDNKVIVYGKGWEGLKEPEDILDVGNSGTTARLMAGMLAGRPFHSVIVGDESIAKRPMKRVTGPLSLFGADIAGRRNGEFTPLSIRGGKLSPVDYHLTVASAQVKSAMIFAALQADGISAIKEPVSTRNHTETMIKKFGGDISNENGLITVSGGQQFKGTEVRVPGDISSAAFFLVAAAIVPGSTLVLQDVGLNPTRTGIITVMERMGANITVVKSKENNEFEERGTITVETSSLRGIEIGGEIIPSLIDELPVIALLATQAEGRTIIKDAEELKVKETNRIDAIVSQLKVLGADIESTEDGMIINGKTELYGGTVDSMGDHRIGMTLAVAALLSKEEVTLKNADAVNISFPAFYSDLASLSIT</sequence>
<feature type="binding site" evidence="9">
    <location>
        <position position="29"/>
    </location>
    <ligand>
        <name>3-phosphoshikimate</name>
        <dbReference type="ChEBI" id="CHEBI:145989"/>
    </ligand>
</feature>
<dbReference type="NCBIfam" id="TIGR01356">
    <property type="entry name" value="aroA"/>
    <property type="match status" value="1"/>
</dbReference>
<dbReference type="InterPro" id="IPR006264">
    <property type="entry name" value="EPSP_synthase"/>
</dbReference>
<evidence type="ECO:0000256" key="5">
    <source>
        <dbReference type="ARBA" id="ARBA00022605"/>
    </source>
</evidence>
<feature type="binding site" evidence="9">
    <location>
        <position position="96"/>
    </location>
    <ligand>
        <name>phosphoenolpyruvate</name>
        <dbReference type="ChEBI" id="CHEBI:58702"/>
    </ligand>
</feature>
<dbReference type="SUPFAM" id="SSF55205">
    <property type="entry name" value="EPT/RTPC-like"/>
    <property type="match status" value="1"/>
</dbReference>
<dbReference type="GO" id="GO:0009423">
    <property type="term" value="P:chorismate biosynthetic process"/>
    <property type="evidence" value="ECO:0007669"/>
    <property type="project" value="UniProtKB-UniRule"/>
</dbReference>
<dbReference type="Gene3D" id="3.65.10.10">
    <property type="entry name" value="Enolpyruvate transferase domain"/>
    <property type="match status" value="2"/>
</dbReference>
<evidence type="ECO:0000259" key="10">
    <source>
        <dbReference type="Pfam" id="PF00275"/>
    </source>
</evidence>
<evidence type="ECO:0000256" key="3">
    <source>
        <dbReference type="ARBA" id="ARBA00009948"/>
    </source>
</evidence>
<comment type="function">
    <text evidence="1 9">Catalyzes the transfer of the enolpyruvyl moiety of phosphoenolpyruvate (PEP) to the 5-hydroxyl of shikimate-3-phosphate (S3P) to produce enolpyruvyl shikimate-3-phosphate and inorganic phosphate.</text>
</comment>
<feature type="binding site" evidence="9">
    <location>
        <position position="171"/>
    </location>
    <ligand>
        <name>3-phosphoshikimate</name>
        <dbReference type="ChEBI" id="CHEBI:145989"/>
    </ligand>
</feature>
<feature type="active site" description="Proton acceptor" evidence="9">
    <location>
        <position position="318"/>
    </location>
</feature>
<dbReference type="EC" id="2.5.1.19" evidence="9"/>
<keyword evidence="5 9" id="KW-0028">Amino-acid biosynthesis</keyword>
<protein>
    <recommendedName>
        <fullName evidence="9">3-phosphoshikimate 1-carboxyvinyltransferase</fullName>
        <ecNumber evidence="9">2.5.1.19</ecNumber>
    </recommendedName>
    <alternativeName>
        <fullName evidence="9">5-enolpyruvylshikimate-3-phosphate synthase</fullName>
        <shortName evidence="9">EPSP synthase</shortName>
        <shortName evidence="9">EPSPS</shortName>
    </alternativeName>
</protein>
<dbReference type="PIRSF" id="PIRSF000505">
    <property type="entry name" value="EPSPS"/>
    <property type="match status" value="1"/>
</dbReference>
<comment type="similarity">
    <text evidence="3 9">Belongs to the EPSP synthase family.</text>
</comment>
<dbReference type="RefSeq" id="WP_148945957.1">
    <property type="nucleotide sequence ID" value="NZ_VTEH01000003.1"/>
</dbReference>
<evidence type="ECO:0000256" key="9">
    <source>
        <dbReference type="HAMAP-Rule" id="MF_00210"/>
    </source>
</evidence>
<feature type="binding site" evidence="9">
    <location>
        <position position="169"/>
    </location>
    <ligand>
        <name>3-phosphoshikimate</name>
        <dbReference type="ChEBI" id="CHEBI:145989"/>
    </ligand>
</feature>
<dbReference type="HAMAP" id="MF_00210">
    <property type="entry name" value="EPSP_synth"/>
    <property type="match status" value="1"/>
</dbReference>
<feature type="binding site" evidence="9">
    <location>
        <position position="345"/>
    </location>
    <ligand>
        <name>3-phosphoshikimate</name>
        <dbReference type="ChEBI" id="CHEBI:145989"/>
    </ligand>
</feature>
<dbReference type="FunFam" id="3.65.10.10:FF:000006">
    <property type="entry name" value="3-phosphoshikimate 1-carboxyvinyltransferase"/>
    <property type="match status" value="1"/>
</dbReference>
<evidence type="ECO:0000256" key="8">
    <source>
        <dbReference type="ARBA" id="ARBA00044633"/>
    </source>
</evidence>
<dbReference type="EMBL" id="VTEH01000003">
    <property type="protein sequence ID" value="TYR76463.1"/>
    <property type="molecule type" value="Genomic_DNA"/>
</dbReference>
<dbReference type="InterPro" id="IPR013792">
    <property type="entry name" value="RNA3'P_cycl/enolpyr_Trfase_a/b"/>
</dbReference>
<comment type="catalytic activity">
    <reaction evidence="8">
        <text>3-phosphoshikimate + phosphoenolpyruvate = 5-O-(1-carboxyvinyl)-3-phosphoshikimate + phosphate</text>
        <dbReference type="Rhea" id="RHEA:21256"/>
        <dbReference type="ChEBI" id="CHEBI:43474"/>
        <dbReference type="ChEBI" id="CHEBI:57701"/>
        <dbReference type="ChEBI" id="CHEBI:58702"/>
        <dbReference type="ChEBI" id="CHEBI:145989"/>
        <dbReference type="EC" id="2.5.1.19"/>
    </reaction>
    <physiologicalReaction direction="left-to-right" evidence="8">
        <dbReference type="Rhea" id="RHEA:21257"/>
    </physiologicalReaction>
</comment>
<evidence type="ECO:0000313" key="12">
    <source>
        <dbReference type="Proteomes" id="UP000323317"/>
    </source>
</evidence>
<evidence type="ECO:0000256" key="7">
    <source>
        <dbReference type="ARBA" id="ARBA00023141"/>
    </source>
</evidence>
<dbReference type="InterPro" id="IPR001986">
    <property type="entry name" value="Enolpyruvate_Tfrase_dom"/>
</dbReference>
<evidence type="ECO:0000256" key="6">
    <source>
        <dbReference type="ARBA" id="ARBA00022679"/>
    </source>
</evidence>
<dbReference type="GO" id="GO:0009073">
    <property type="term" value="P:aromatic amino acid family biosynthetic process"/>
    <property type="evidence" value="ECO:0007669"/>
    <property type="project" value="UniProtKB-KW"/>
</dbReference>
<organism evidence="11 12">
    <name type="scientific">Rossellomorea vietnamensis</name>
    <dbReference type="NCBI Taxonomy" id="218284"/>
    <lineage>
        <taxon>Bacteria</taxon>
        <taxon>Bacillati</taxon>
        <taxon>Bacillota</taxon>
        <taxon>Bacilli</taxon>
        <taxon>Bacillales</taxon>
        <taxon>Bacillaceae</taxon>
        <taxon>Rossellomorea</taxon>
    </lineage>
</organism>
<gene>
    <name evidence="9 11" type="primary">aroA</name>
    <name evidence="11" type="ORF">FZC79_06160</name>
</gene>
<evidence type="ECO:0000256" key="2">
    <source>
        <dbReference type="ARBA" id="ARBA00004811"/>
    </source>
</evidence>
<name>A0A5D4KJL1_9BACI</name>
<feature type="binding site" evidence="9">
    <location>
        <position position="24"/>
    </location>
    <ligand>
        <name>3-phosphoshikimate</name>
        <dbReference type="ChEBI" id="CHEBI:145989"/>
    </ligand>
</feature>
<evidence type="ECO:0000313" key="11">
    <source>
        <dbReference type="EMBL" id="TYR76463.1"/>
    </source>
</evidence>
<feature type="binding site" evidence="9">
    <location>
        <position position="318"/>
    </location>
    <ligand>
        <name>3-phosphoshikimate</name>
        <dbReference type="ChEBI" id="CHEBI:145989"/>
    </ligand>
</feature>
<dbReference type="PANTHER" id="PTHR21090:SF5">
    <property type="entry name" value="PENTAFUNCTIONAL AROM POLYPEPTIDE"/>
    <property type="match status" value="1"/>
</dbReference>
<comment type="caution">
    <text evidence="9">Lacks conserved residue(s) required for the propagation of feature annotation.</text>
</comment>
<dbReference type="InterPro" id="IPR023193">
    <property type="entry name" value="EPSP_synthase_CS"/>
</dbReference>
<dbReference type="UniPathway" id="UPA00053">
    <property type="reaction ID" value="UER00089"/>
</dbReference>
<dbReference type="GO" id="GO:0008652">
    <property type="term" value="P:amino acid biosynthetic process"/>
    <property type="evidence" value="ECO:0007669"/>
    <property type="project" value="UniProtKB-KW"/>
</dbReference>
<comment type="subcellular location">
    <subcellularLocation>
        <location evidence="9">Cytoplasm</location>
    </subcellularLocation>
</comment>
<reference evidence="11 12" key="1">
    <citation type="submission" date="2019-08" db="EMBL/GenBank/DDBJ databases">
        <title>Bacillus genomes from the desert of Cuatro Cienegas, Coahuila.</title>
        <authorList>
            <person name="Olmedo-Alvarez G."/>
        </authorList>
    </citation>
    <scope>NUCLEOTIDE SEQUENCE [LARGE SCALE GENOMIC DNA]</scope>
    <source>
        <strain evidence="11 12">CH40_1T</strain>
    </source>
</reference>
<dbReference type="PANTHER" id="PTHR21090">
    <property type="entry name" value="AROM/DEHYDROQUINATE SYNTHASE"/>
    <property type="match status" value="1"/>
</dbReference>
<dbReference type="AlphaFoldDB" id="A0A5D4KJL1"/>
<keyword evidence="4 9" id="KW-0963">Cytoplasm</keyword>
<dbReference type="GO" id="GO:0003866">
    <property type="term" value="F:3-phosphoshikimate 1-carboxyvinyltransferase activity"/>
    <property type="evidence" value="ECO:0007669"/>
    <property type="project" value="UniProtKB-UniRule"/>
</dbReference>
<keyword evidence="7 9" id="KW-0057">Aromatic amino acid biosynthesis</keyword>
<comment type="pathway">
    <text evidence="2 9">Metabolic intermediate biosynthesis; chorismate biosynthesis; chorismate from D-erythrose 4-phosphate and phosphoenolpyruvate: step 6/7.</text>
</comment>
<keyword evidence="6 9" id="KW-0808">Transferase</keyword>
<dbReference type="PROSITE" id="PS00104">
    <property type="entry name" value="EPSP_SYNTHASE_1"/>
    <property type="match status" value="1"/>
</dbReference>
<proteinExistence type="inferred from homology"/>
<feature type="binding site" evidence="9">
    <location>
        <position position="124"/>
    </location>
    <ligand>
        <name>phosphoenolpyruvate</name>
        <dbReference type="ChEBI" id="CHEBI:58702"/>
    </ligand>
</feature>
<comment type="subunit">
    <text evidence="9">Monomer.</text>
</comment>
<dbReference type="FunFam" id="3.65.10.10:FF:000005">
    <property type="entry name" value="3-phosphoshikimate 1-carboxyvinyltransferase"/>
    <property type="match status" value="1"/>
</dbReference>